<dbReference type="STRING" id="477641.MODMU_3827"/>
<organism evidence="2 3">
    <name type="scientific">Modestobacter italicus (strain DSM 44449 / CECT 9708 / BC 501)</name>
    <dbReference type="NCBI Taxonomy" id="2732864"/>
    <lineage>
        <taxon>Bacteria</taxon>
        <taxon>Bacillati</taxon>
        <taxon>Actinomycetota</taxon>
        <taxon>Actinomycetes</taxon>
        <taxon>Geodermatophilales</taxon>
        <taxon>Geodermatophilaceae</taxon>
        <taxon>Modestobacter</taxon>
    </lineage>
</organism>
<feature type="compositionally biased region" description="Low complexity" evidence="1">
    <location>
        <begin position="45"/>
        <end position="54"/>
    </location>
</feature>
<dbReference type="AlphaFoldDB" id="I4F0R8"/>
<evidence type="ECO:0000256" key="1">
    <source>
        <dbReference type="SAM" id="MobiDB-lite"/>
    </source>
</evidence>
<feature type="region of interest" description="Disordered" evidence="1">
    <location>
        <begin position="25"/>
        <end position="62"/>
    </location>
</feature>
<sequence length="62" mass="6859">MEPLWRRGPPGLVDFSFLSLRTRAGGKTEPALPDCVGPRKRRGWSGRSSWSPPWAHSAVSGR</sequence>
<accession>I4F0R8</accession>
<dbReference type="KEGG" id="mmar:MODMU_3827"/>
<proteinExistence type="predicted"/>
<dbReference type="HOGENOM" id="CLU_2899266_0_0_11"/>
<dbReference type="Proteomes" id="UP000006461">
    <property type="component" value="Chromosome"/>
</dbReference>
<keyword evidence="3" id="KW-1185">Reference proteome</keyword>
<evidence type="ECO:0000313" key="3">
    <source>
        <dbReference type="Proteomes" id="UP000006461"/>
    </source>
</evidence>
<name>I4F0R8_MODI5</name>
<reference evidence="2 3" key="1">
    <citation type="journal article" date="2012" name="J. Bacteriol.">
        <title>Genome Sequence of Radiation-Resistant Modestobacter marinus Strain BC501, a Representative Actinobacterium That Thrives on Calcareous Stone Surfaces.</title>
        <authorList>
            <person name="Normand P."/>
            <person name="Gury J."/>
            <person name="Pujic P."/>
            <person name="Chouaia B."/>
            <person name="Crotti E."/>
            <person name="Brusetti L."/>
            <person name="Daffonchio D."/>
            <person name="Vacherie B."/>
            <person name="Barbe V."/>
            <person name="Medigue C."/>
            <person name="Calteau A."/>
            <person name="Ghodhbane-Gtari F."/>
            <person name="Essoussi I."/>
            <person name="Nouioui I."/>
            <person name="Abbassi-Ghozzi I."/>
            <person name="Gtari M."/>
        </authorList>
    </citation>
    <scope>NUCLEOTIDE SEQUENCE [LARGE SCALE GENOMIC DNA]</scope>
    <source>
        <strain evidence="3">BC 501</strain>
    </source>
</reference>
<dbReference type="EMBL" id="FO203431">
    <property type="protein sequence ID" value="CCH89231.1"/>
    <property type="molecule type" value="Genomic_DNA"/>
</dbReference>
<evidence type="ECO:0000313" key="2">
    <source>
        <dbReference type="EMBL" id="CCH89231.1"/>
    </source>
</evidence>
<gene>
    <name evidence="2" type="ordered locus">MODMU_3827</name>
</gene>
<protein>
    <submittedName>
        <fullName evidence="2">Uncharacterized protein</fullName>
    </submittedName>
</protein>